<evidence type="ECO:0000313" key="3">
    <source>
        <dbReference type="Proteomes" id="UP000436088"/>
    </source>
</evidence>
<organism evidence="2 3">
    <name type="scientific">Hibiscus syriacus</name>
    <name type="common">Rose of Sharon</name>
    <dbReference type="NCBI Taxonomy" id="106335"/>
    <lineage>
        <taxon>Eukaryota</taxon>
        <taxon>Viridiplantae</taxon>
        <taxon>Streptophyta</taxon>
        <taxon>Embryophyta</taxon>
        <taxon>Tracheophyta</taxon>
        <taxon>Spermatophyta</taxon>
        <taxon>Magnoliopsida</taxon>
        <taxon>eudicotyledons</taxon>
        <taxon>Gunneridae</taxon>
        <taxon>Pentapetalae</taxon>
        <taxon>rosids</taxon>
        <taxon>malvids</taxon>
        <taxon>Malvales</taxon>
        <taxon>Malvaceae</taxon>
        <taxon>Malvoideae</taxon>
        <taxon>Hibiscus</taxon>
    </lineage>
</organism>
<dbReference type="EMBL" id="VEPZ02000982">
    <property type="protein sequence ID" value="KAE8705287.1"/>
    <property type="molecule type" value="Genomic_DNA"/>
</dbReference>
<gene>
    <name evidence="2" type="ORF">F3Y22_tig00110429pilonHSYRG00541</name>
</gene>
<keyword evidence="3" id="KW-1185">Reference proteome</keyword>
<dbReference type="AlphaFoldDB" id="A0A6A3APL4"/>
<reference evidence="2" key="1">
    <citation type="submission" date="2019-09" db="EMBL/GenBank/DDBJ databases">
        <title>Draft genome information of white flower Hibiscus syriacus.</title>
        <authorList>
            <person name="Kim Y.-M."/>
        </authorList>
    </citation>
    <scope>NUCLEOTIDE SEQUENCE [LARGE SCALE GENOMIC DNA]</scope>
    <source>
        <strain evidence="2">YM2019G1</strain>
    </source>
</reference>
<evidence type="ECO:0000259" key="1">
    <source>
        <dbReference type="Pfam" id="PF14111"/>
    </source>
</evidence>
<comment type="caution">
    <text evidence="2">The sequence shown here is derived from an EMBL/GenBank/DDBJ whole genome shotgun (WGS) entry which is preliminary data.</text>
</comment>
<proteinExistence type="predicted"/>
<dbReference type="Pfam" id="PF14111">
    <property type="entry name" value="DUF4283"/>
    <property type="match status" value="1"/>
</dbReference>
<dbReference type="PANTHER" id="PTHR31286">
    <property type="entry name" value="GLYCINE-RICH CELL WALL STRUCTURAL PROTEIN 1.8-LIKE"/>
    <property type="match status" value="1"/>
</dbReference>
<dbReference type="InterPro" id="IPR040256">
    <property type="entry name" value="At4g02000-like"/>
</dbReference>
<protein>
    <recommendedName>
        <fullName evidence="1">DUF4283 domain-containing protein</fullName>
    </recommendedName>
</protein>
<name>A0A6A3APL4_HIBSY</name>
<dbReference type="Proteomes" id="UP000436088">
    <property type="component" value="Unassembled WGS sequence"/>
</dbReference>
<dbReference type="PANTHER" id="PTHR31286:SF173">
    <property type="entry name" value="DUF4283 DOMAIN-CONTAINING PROTEIN"/>
    <property type="match status" value="1"/>
</dbReference>
<sequence>MDTADSETTTGNHSYPAQSYAFILTGTSSGGQSHRTEQEDCNNDFDISEKDIIKGTRYRLPSIQFTERAYKLMEVSMTRTVVLKLLGRNIGLNALTNKTYALWQPSQPFTLMELENGYFLARFKNDEDFFKVLADGPWMIYDQYLTVQVWSMEFCTSQPYPTTVVGWMRFPVLPEYMYNKKILVCIGSLVGRVAKPNFQKATSHRRCFARVAIYVDLTKPLIPKVVIGEKIQIVE</sequence>
<evidence type="ECO:0000313" key="2">
    <source>
        <dbReference type="EMBL" id="KAE8705287.1"/>
    </source>
</evidence>
<accession>A0A6A3APL4</accession>
<dbReference type="InterPro" id="IPR025558">
    <property type="entry name" value="DUF4283"/>
</dbReference>
<feature type="domain" description="DUF4283" evidence="1">
    <location>
        <begin position="77"/>
        <end position="157"/>
    </location>
</feature>